<dbReference type="Pfam" id="PF06398">
    <property type="entry name" value="Pex24p"/>
    <property type="match status" value="1"/>
</dbReference>
<reference evidence="3 4" key="1">
    <citation type="journal article" date="2016" name="Mol. Biol. Evol.">
        <title>Comparative Genomics of Early-Diverging Mushroom-Forming Fungi Provides Insights into the Origins of Lignocellulose Decay Capabilities.</title>
        <authorList>
            <person name="Nagy L.G."/>
            <person name="Riley R."/>
            <person name="Tritt A."/>
            <person name="Adam C."/>
            <person name="Daum C."/>
            <person name="Floudas D."/>
            <person name="Sun H."/>
            <person name="Yadav J.S."/>
            <person name="Pangilinan J."/>
            <person name="Larsson K.H."/>
            <person name="Matsuura K."/>
            <person name="Barry K."/>
            <person name="Labutti K."/>
            <person name="Kuo R."/>
            <person name="Ohm R.A."/>
            <person name="Bhattacharya S.S."/>
            <person name="Shirouzu T."/>
            <person name="Yoshinaga Y."/>
            <person name="Martin F.M."/>
            <person name="Grigoriev I.V."/>
            <person name="Hibbett D.S."/>
        </authorList>
    </citation>
    <scope>NUCLEOTIDE SEQUENCE [LARGE SCALE GENOMIC DNA]</scope>
    <source>
        <strain evidence="3 4">HHB12029</strain>
    </source>
</reference>
<feature type="compositionally biased region" description="Pro residues" evidence="1">
    <location>
        <begin position="13"/>
        <end position="22"/>
    </location>
</feature>
<evidence type="ECO:0000259" key="2">
    <source>
        <dbReference type="Pfam" id="PF06398"/>
    </source>
</evidence>
<sequence length="446" mass="49653">MADDAGPASRVSSPPPVAPLLPPSESSESAALAALAKKKSFFGRFRSHRSKTKPPRASVSSETLEGPPADAASIDISFPEPGTASDALHSSSEPAVSTAGRRGRDVYEWVTLYENQRGWTLLSTPYYSSATLLPFDPAAFTVSLPSGQLTVQDKEQFQLPDPTWKWVSKWWMIDMRSDGAVQWDGFEYNWLFKQKRWRPRVGPLSAGGYVRRRRWVRLMVRPATDEELAEDQDGGPGSVHSSPMGSERDGGGEDEVWRGDEDDWTRCAAVMKRLERDGRKLEVWRSWLGVVVSHDRRRQWTEDNEALDESPFMVLAQDSNPPVREEWLLAVLRVHAREVLHQFFIFPDSRAQFLELLLRAGLGDRLADTGIFDDGAGDFYSRSPSLATIEPSKPSVPHSLSAIKDEGEDEQTDADSRSRQPSVAQAQDEKEQAADALDKVQVGADS</sequence>
<evidence type="ECO:0000313" key="3">
    <source>
        <dbReference type="EMBL" id="KZW02513.1"/>
    </source>
</evidence>
<feature type="compositionally biased region" description="Basic and acidic residues" evidence="1">
    <location>
        <begin position="427"/>
        <end position="438"/>
    </location>
</feature>
<dbReference type="AlphaFoldDB" id="A0A165PQ76"/>
<dbReference type="OrthoDB" id="72441at2759"/>
<organism evidence="3 4">
    <name type="scientific">Exidia glandulosa HHB12029</name>
    <dbReference type="NCBI Taxonomy" id="1314781"/>
    <lineage>
        <taxon>Eukaryota</taxon>
        <taxon>Fungi</taxon>
        <taxon>Dikarya</taxon>
        <taxon>Basidiomycota</taxon>
        <taxon>Agaricomycotina</taxon>
        <taxon>Agaricomycetes</taxon>
        <taxon>Auriculariales</taxon>
        <taxon>Exidiaceae</taxon>
        <taxon>Exidia</taxon>
    </lineage>
</organism>
<protein>
    <recommendedName>
        <fullName evidence="2">TECPR1-like DysF domain-containing protein</fullName>
    </recommendedName>
</protein>
<dbReference type="InParanoid" id="A0A165PQ76"/>
<feature type="compositionally biased region" description="Basic residues" evidence="1">
    <location>
        <begin position="45"/>
        <end position="54"/>
    </location>
</feature>
<dbReference type="EMBL" id="KV425888">
    <property type="protein sequence ID" value="KZW02513.1"/>
    <property type="molecule type" value="Genomic_DNA"/>
</dbReference>
<feature type="domain" description="TECPR1-like DysF" evidence="2">
    <location>
        <begin position="103"/>
        <end position="217"/>
    </location>
</feature>
<dbReference type="GO" id="GO:0005778">
    <property type="term" value="C:peroxisomal membrane"/>
    <property type="evidence" value="ECO:0007669"/>
    <property type="project" value="UniProtKB-ARBA"/>
</dbReference>
<feature type="region of interest" description="Disordered" evidence="1">
    <location>
        <begin position="45"/>
        <end position="99"/>
    </location>
</feature>
<feature type="region of interest" description="Disordered" evidence="1">
    <location>
        <begin position="386"/>
        <end position="446"/>
    </location>
</feature>
<feature type="region of interest" description="Disordered" evidence="1">
    <location>
        <begin position="226"/>
        <end position="257"/>
    </location>
</feature>
<keyword evidence="4" id="KW-1185">Reference proteome</keyword>
<proteinExistence type="predicted"/>
<feature type="region of interest" description="Disordered" evidence="1">
    <location>
        <begin position="1"/>
        <end position="29"/>
    </location>
</feature>
<evidence type="ECO:0000256" key="1">
    <source>
        <dbReference type="SAM" id="MobiDB-lite"/>
    </source>
</evidence>
<accession>A0A165PQ76</accession>
<dbReference type="GO" id="GO:0007031">
    <property type="term" value="P:peroxisome organization"/>
    <property type="evidence" value="ECO:0007669"/>
    <property type="project" value="UniProtKB-ARBA"/>
</dbReference>
<feature type="compositionally biased region" description="Basic and acidic residues" evidence="1">
    <location>
        <begin position="246"/>
        <end position="257"/>
    </location>
</feature>
<dbReference type="InterPro" id="IPR010482">
    <property type="entry name" value="TECPR1-like_DysF"/>
</dbReference>
<gene>
    <name evidence="3" type="ORF">EXIGLDRAFT_734622</name>
</gene>
<dbReference type="Proteomes" id="UP000077266">
    <property type="component" value="Unassembled WGS sequence"/>
</dbReference>
<dbReference type="STRING" id="1314781.A0A165PQ76"/>
<evidence type="ECO:0000313" key="4">
    <source>
        <dbReference type="Proteomes" id="UP000077266"/>
    </source>
</evidence>
<name>A0A165PQ76_EXIGL</name>